<dbReference type="Gene3D" id="1.25.10.10">
    <property type="entry name" value="Leucine-rich Repeat Variant"/>
    <property type="match status" value="1"/>
</dbReference>
<protein>
    <submittedName>
        <fullName evidence="7">DUF862-domain-containing protein</fullName>
    </submittedName>
</protein>
<sequence>MAPVQLYVYDLSNGLARQMSMQLTGRQIDGIWHTSIVVFGYEIFYGQGICLTQPGQSHHGRPLKIEEMGETQTDEGTLTEYLNGLRETYTADKYHLLDFNCNTFTNDLVEFLTGNSIPAYIKELPSDFLSTPFGAALRPTIDAMFRGPQNPAAVRSPTVPTPPTGANGVDPALTSALLREVAQRASSSSPASTYQPNPATASLTGQVHIASNKGSFDDLLKSHRLVVANFTSATCGPCRAIAPEFDRLAREHGRPGKGGVAFVKVDVGMPTAYAIFQEYGLRGTPTFLFFLDGKKEEQLVGANPIELGSKVESWTTWLASKLRPIDKLSTDSILIMKVPELDVEYKKLKVAVGQTSPDSAKLALKPLDEGMKPYLKARFPAQGLPKSGLNPNVPAWLAATRTLVENAPVDSLASLLAMWRLAVRDEPVAKWCATAPLSANPATFFLDQLLGQMQAKEQSSMAFTWYLLQVLGNAFAHGSLAQRLLGDKETRTKLATTVVEGLLRYSEEKAEEETGAAGMSVEEKTRQKKGRENVRSAVAGLAFNIAARVAVLRKERQGEWERGEGIIDWEVEIVIAVLEAIERETNMDVVHRLVASLTFLIHAWPPYVEEEVKPMLESLDAKSKLLGKLEKGGWAAVGDAKKAKEEEVRSLVEDVAKLCS</sequence>
<dbReference type="InterPro" id="IPR013535">
    <property type="entry name" value="PUL_dom"/>
</dbReference>
<comment type="similarity">
    <text evidence="1">Belongs to the DeSI family.</text>
</comment>
<dbReference type="Pfam" id="PF05903">
    <property type="entry name" value="Peptidase_C97"/>
    <property type="match status" value="1"/>
</dbReference>
<dbReference type="SMART" id="SM01179">
    <property type="entry name" value="DUF862"/>
    <property type="match status" value="1"/>
</dbReference>
<dbReference type="GO" id="GO:0006508">
    <property type="term" value="P:proteolysis"/>
    <property type="evidence" value="ECO:0007669"/>
    <property type="project" value="UniProtKB-KW"/>
</dbReference>
<dbReference type="CDD" id="cd02947">
    <property type="entry name" value="TRX_family"/>
    <property type="match status" value="1"/>
</dbReference>
<dbReference type="PANTHER" id="PTHR12378:SF7">
    <property type="entry name" value="DESUMOYLATING ISOPEPTIDASE 1"/>
    <property type="match status" value="1"/>
</dbReference>
<comment type="caution">
    <text evidence="7">The sequence shown here is derived from an EMBL/GenBank/DDBJ whole genome shotgun (WGS) entry which is preliminary data.</text>
</comment>
<dbReference type="InterPro" id="IPR042266">
    <property type="entry name" value="PPPDE_sf"/>
</dbReference>
<keyword evidence="8" id="KW-1185">Reference proteome</keyword>
<dbReference type="Proteomes" id="UP000053558">
    <property type="component" value="Unassembled WGS sequence"/>
</dbReference>
<dbReference type="InterPro" id="IPR013766">
    <property type="entry name" value="Thioredoxin_domain"/>
</dbReference>
<dbReference type="AlphaFoldDB" id="A0A5M3MS13"/>
<dbReference type="InterPro" id="IPR017937">
    <property type="entry name" value="Thioredoxin_CS"/>
</dbReference>
<dbReference type="GeneID" id="19198497"/>
<evidence type="ECO:0000256" key="3">
    <source>
        <dbReference type="ARBA" id="ARBA00022801"/>
    </source>
</evidence>
<name>A0A5M3MS13_CONPW</name>
<dbReference type="Gene3D" id="3.40.30.10">
    <property type="entry name" value="Glutaredoxin"/>
    <property type="match status" value="1"/>
</dbReference>
<dbReference type="PROSITE" id="PS00194">
    <property type="entry name" value="THIOREDOXIN_1"/>
    <property type="match status" value="1"/>
</dbReference>
<evidence type="ECO:0000313" key="8">
    <source>
        <dbReference type="Proteomes" id="UP000053558"/>
    </source>
</evidence>
<dbReference type="PANTHER" id="PTHR12378">
    <property type="entry name" value="DESUMOYLATING ISOPEPTIDASE"/>
    <property type="match status" value="1"/>
</dbReference>
<dbReference type="GO" id="GO:0008233">
    <property type="term" value="F:peptidase activity"/>
    <property type="evidence" value="ECO:0007669"/>
    <property type="project" value="UniProtKB-KW"/>
</dbReference>
<dbReference type="SUPFAM" id="SSF52833">
    <property type="entry name" value="Thioredoxin-like"/>
    <property type="match status" value="1"/>
</dbReference>
<proteinExistence type="inferred from homology"/>
<dbReference type="GO" id="GO:0070646">
    <property type="term" value="P:protein modification by small protein removal"/>
    <property type="evidence" value="ECO:0007669"/>
    <property type="project" value="TreeGrafter"/>
</dbReference>
<dbReference type="PROSITE" id="PS51396">
    <property type="entry name" value="PUL"/>
    <property type="match status" value="1"/>
</dbReference>
<keyword evidence="3" id="KW-0378">Hydrolase</keyword>
<dbReference type="InterPro" id="IPR011989">
    <property type="entry name" value="ARM-like"/>
</dbReference>
<keyword evidence="2" id="KW-0645">Protease</keyword>
<dbReference type="InterPro" id="IPR008580">
    <property type="entry name" value="PPPDE_dom"/>
</dbReference>
<accession>A0A5M3MS13</accession>
<dbReference type="EMBL" id="JH711578">
    <property type="protein sequence ID" value="EIW81341.1"/>
    <property type="molecule type" value="Genomic_DNA"/>
</dbReference>
<organism evidence="7 8">
    <name type="scientific">Coniophora puteana (strain RWD-64-598)</name>
    <name type="common">Brown rot fungus</name>
    <dbReference type="NCBI Taxonomy" id="741705"/>
    <lineage>
        <taxon>Eukaryota</taxon>
        <taxon>Fungi</taxon>
        <taxon>Dikarya</taxon>
        <taxon>Basidiomycota</taxon>
        <taxon>Agaricomycotina</taxon>
        <taxon>Agaricomycetes</taxon>
        <taxon>Agaricomycetidae</taxon>
        <taxon>Boletales</taxon>
        <taxon>Coniophorineae</taxon>
        <taxon>Coniophoraceae</taxon>
        <taxon>Coniophora</taxon>
    </lineage>
</organism>
<feature type="domain" description="PPPDE" evidence="6">
    <location>
        <begin position="2"/>
        <end position="142"/>
    </location>
</feature>
<evidence type="ECO:0000313" key="7">
    <source>
        <dbReference type="EMBL" id="EIW81341.1"/>
    </source>
</evidence>
<dbReference type="OrthoDB" id="21221at2759"/>
<dbReference type="PROSITE" id="PS51352">
    <property type="entry name" value="THIOREDOXIN_2"/>
    <property type="match status" value="1"/>
</dbReference>
<feature type="domain" description="Thioredoxin" evidence="4">
    <location>
        <begin position="189"/>
        <end position="323"/>
    </location>
</feature>
<dbReference type="PROSITE" id="PS51858">
    <property type="entry name" value="PPPDE"/>
    <property type="match status" value="1"/>
</dbReference>
<evidence type="ECO:0000259" key="4">
    <source>
        <dbReference type="PROSITE" id="PS51352"/>
    </source>
</evidence>
<dbReference type="Pfam" id="PF08324">
    <property type="entry name" value="PUL"/>
    <property type="match status" value="1"/>
</dbReference>
<reference evidence="8" key="1">
    <citation type="journal article" date="2012" name="Science">
        <title>The Paleozoic origin of enzymatic lignin decomposition reconstructed from 31 fungal genomes.</title>
        <authorList>
            <person name="Floudas D."/>
            <person name="Binder M."/>
            <person name="Riley R."/>
            <person name="Barry K."/>
            <person name="Blanchette R.A."/>
            <person name="Henrissat B."/>
            <person name="Martinez A.T."/>
            <person name="Otillar R."/>
            <person name="Spatafora J.W."/>
            <person name="Yadav J.S."/>
            <person name="Aerts A."/>
            <person name="Benoit I."/>
            <person name="Boyd A."/>
            <person name="Carlson A."/>
            <person name="Copeland A."/>
            <person name="Coutinho P.M."/>
            <person name="de Vries R.P."/>
            <person name="Ferreira P."/>
            <person name="Findley K."/>
            <person name="Foster B."/>
            <person name="Gaskell J."/>
            <person name="Glotzer D."/>
            <person name="Gorecki P."/>
            <person name="Heitman J."/>
            <person name="Hesse C."/>
            <person name="Hori C."/>
            <person name="Igarashi K."/>
            <person name="Jurgens J.A."/>
            <person name="Kallen N."/>
            <person name="Kersten P."/>
            <person name="Kohler A."/>
            <person name="Kuees U."/>
            <person name="Kumar T.K.A."/>
            <person name="Kuo A."/>
            <person name="LaButti K."/>
            <person name="Larrondo L.F."/>
            <person name="Lindquist E."/>
            <person name="Ling A."/>
            <person name="Lombard V."/>
            <person name="Lucas S."/>
            <person name="Lundell T."/>
            <person name="Martin R."/>
            <person name="McLaughlin D.J."/>
            <person name="Morgenstern I."/>
            <person name="Morin E."/>
            <person name="Murat C."/>
            <person name="Nagy L.G."/>
            <person name="Nolan M."/>
            <person name="Ohm R.A."/>
            <person name="Patyshakuliyeva A."/>
            <person name="Rokas A."/>
            <person name="Ruiz-Duenas F.J."/>
            <person name="Sabat G."/>
            <person name="Salamov A."/>
            <person name="Samejima M."/>
            <person name="Schmutz J."/>
            <person name="Slot J.C."/>
            <person name="St John F."/>
            <person name="Stenlid J."/>
            <person name="Sun H."/>
            <person name="Sun S."/>
            <person name="Syed K."/>
            <person name="Tsang A."/>
            <person name="Wiebenga A."/>
            <person name="Young D."/>
            <person name="Pisabarro A."/>
            <person name="Eastwood D.C."/>
            <person name="Martin F."/>
            <person name="Cullen D."/>
            <person name="Grigoriev I.V."/>
            <person name="Hibbett D.S."/>
        </authorList>
    </citation>
    <scope>NUCLEOTIDE SEQUENCE [LARGE SCALE GENOMIC DNA]</scope>
    <source>
        <strain evidence="8">RWD-64-598 SS2</strain>
    </source>
</reference>
<feature type="domain" description="PUL" evidence="5">
    <location>
        <begin position="321"/>
        <end position="658"/>
    </location>
</feature>
<dbReference type="Gene3D" id="3.90.1720.30">
    <property type="entry name" value="PPPDE domains"/>
    <property type="match status" value="1"/>
</dbReference>
<evidence type="ECO:0000259" key="6">
    <source>
        <dbReference type="PROSITE" id="PS51858"/>
    </source>
</evidence>
<gene>
    <name evidence="7" type="ORF">CONPUDRAFT_104672</name>
</gene>
<dbReference type="Pfam" id="PF00085">
    <property type="entry name" value="Thioredoxin"/>
    <property type="match status" value="1"/>
</dbReference>
<dbReference type="InterPro" id="IPR036249">
    <property type="entry name" value="Thioredoxin-like_sf"/>
</dbReference>
<dbReference type="KEGG" id="cput:CONPUDRAFT_104672"/>
<dbReference type="OMA" id="WEVEIVI"/>
<evidence type="ECO:0000256" key="2">
    <source>
        <dbReference type="ARBA" id="ARBA00022670"/>
    </source>
</evidence>
<evidence type="ECO:0000256" key="1">
    <source>
        <dbReference type="ARBA" id="ARBA00008140"/>
    </source>
</evidence>
<dbReference type="RefSeq" id="XP_007768708.1">
    <property type="nucleotide sequence ID" value="XM_007770518.1"/>
</dbReference>
<evidence type="ECO:0000259" key="5">
    <source>
        <dbReference type="PROSITE" id="PS51396"/>
    </source>
</evidence>